<dbReference type="GO" id="GO:0045944">
    <property type="term" value="P:positive regulation of transcription by RNA polymerase II"/>
    <property type="evidence" value="ECO:0007669"/>
    <property type="project" value="TreeGrafter"/>
</dbReference>
<dbReference type="AlphaFoldDB" id="A0A3P6Q8V0"/>
<gene>
    <name evidence="4" type="ORF">GPUH_LOCUS3263</name>
</gene>
<reference evidence="4 5" key="1">
    <citation type="submission" date="2018-11" db="EMBL/GenBank/DDBJ databases">
        <authorList>
            <consortium name="Pathogen Informatics"/>
        </authorList>
    </citation>
    <scope>NUCLEOTIDE SEQUENCE [LARGE SCALE GENOMIC DNA]</scope>
</reference>
<feature type="compositionally biased region" description="Low complexity" evidence="3">
    <location>
        <begin position="111"/>
        <end position="148"/>
    </location>
</feature>
<keyword evidence="2" id="KW-0539">Nucleus</keyword>
<dbReference type="PANTHER" id="PTHR12610">
    <property type="entry name" value="SINGLE STRANDED DNA BINDING PROTEIN"/>
    <property type="match status" value="1"/>
</dbReference>
<evidence type="ECO:0000256" key="1">
    <source>
        <dbReference type="ARBA" id="ARBA00004123"/>
    </source>
</evidence>
<dbReference type="PANTHER" id="PTHR12610:SF12">
    <property type="entry name" value="SEQUENCE-SPECIFIC SINGLE-STRANDED DNA-BINDING PROTEIN, ISOFORM D"/>
    <property type="match status" value="1"/>
</dbReference>
<comment type="subcellular location">
    <subcellularLocation>
        <location evidence="1">Nucleus</location>
    </subcellularLocation>
</comment>
<organism evidence="4 5">
    <name type="scientific">Gongylonema pulchrum</name>
    <dbReference type="NCBI Taxonomy" id="637853"/>
    <lineage>
        <taxon>Eukaryota</taxon>
        <taxon>Metazoa</taxon>
        <taxon>Ecdysozoa</taxon>
        <taxon>Nematoda</taxon>
        <taxon>Chromadorea</taxon>
        <taxon>Rhabditida</taxon>
        <taxon>Spirurina</taxon>
        <taxon>Spiruromorpha</taxon>
        <taxon>Spiruroidea</taxon>
        <taxon>Gongylonematidae</taxon>
        <taxon>Gongylonema</taxon>
    </lineage>
</organism>
<dbReference type="EMBL" id="UYRT01005461">
    <property type="protein sequence ID" value="VDK38753.1"/>
    <property type="molecule type" value="Genomic_DNA"/>
</dbReference>
<dbReference type="Proteomes" id="UP000271098">
    <property type="component" value="Unassembled WGS sequence"/>
</dbReference>
<evidence type="ECO:0000313" key="4">
    <source>
        <dbReference type="EMBL" id="VDK38753.1"/>
    </source>
</evidence>
<dbReference type="InterPro" id="IPR008116">
    <property type="entry name" value="SSDP_DNA-bd"/>
</dbReference>
<dbReference type="PRINTS" id="PR01743">
    <property type="entry name" value="SSDNABINDING"/>
</dbReference>
<keyword evidence="5" id="KW-1185">Reference proteome</keyword>
<accession>A0A3P6Q8V0</accession>
<feature type="compositionally biased region" description="Pro residues" evidence="3">
    <location>
        <begin position="149"/>
        <end position="168"/>
    </location>
</feature>
<name>A0A3P6Q8V0_9BILA</name>
<dbReference type="GO" id="GO:0003697">
    <property type="term" value="F:single-stranded DNA binding"/>
    <property type="evidence" value="ECO:0007669"/>
    <property type="project" value="InterPro"/>
</dbReference>
<feature type="region of interest" description="Disordered" evidence="3">
    <location>
        <begin position="101"/>
        <end position="210"/>
    </location>
</feature>
<evidence type="ECO:0000256" key="3">
    <source>
        <dbReference type="SAM" id="MobiDB-lite"/>
    </source>
</evidence>
<protein>
    <submittedName>
        <fullName evidence="4">Uncharacterized protein</fullName>
    </submittedName>
</protein>
<sequence>MVHNGATKTAESFKGEMLAQNNASKQINIGDAPGFLQNCLFWDLYSAAPERRDTCEASQEAKAFHEYGFMNTAHGVPPPGPAGAPLMNGMHGSHLFPSAAASPLGMGPGPDGLMPAGYYPPRTGQPGPSGSTSQSSPISGVPPSASFAPVPPRYGMPSRNGPPGPAGMPPGAGFPGAGPHMFGEQMRPMQPQRLPPSAGPMRMPTVRRST</sequence>
<evidence type="ECO:0000313" key="5">
    <source>
        <dbReference type="Proteomes" id="UP000271098"/>
    </source>
</evidence>
<evidence type="ECO:0000256" key="2">
    <source>
        <dbReference type="ARBA" id="ARBA00023242"/>
    </source>
</evidence>
<proteinExistence type="predicted"/>
<dbReference type="OrthoDB" id="5600002at2759"/>
<dbReference type="GO" id="GO:0005634">
    <property type="term" value="C:nucleus"/>
    <property type="evidence" value="ECO:0007669"/>
    <property type="project" value="UniProtKB-SubCell"/>
</dbReference>